<dbReference type="Pfam" id="PF00078">
    <property type="entry name" value="RVT_1"/>
    <property type="match status" value="1"/>
</dbReference>
<protein>
    <recommendedName>
        <fullName evidence="2">Reverse transcriptase domain-containing protein</fullName>
    </recommendedName>
</protein>
<feature type="region of interest" description="Disordered" evidence="1">
    <location>
        <begin position="614"/>
        <end position="645"/>
    </location>
</feature>
<evidence type="ECO:0000259" key="2">
    <source>
        <dbReference type="Pfam" id="PF00078"/>
    </source>
</evidence>
<dbReference type="SUPFAM" id="SSF56219">
    <property type="entry name" value="DNase I-like"/>
    <property type="match status" value="1"/>
</dbReference>
<dbReference type="AlphaFoldDB" id="A0AAV9BQC7"/>
<keyword evidence="4" id="KW-1185">Reference proteome</keyword>
<accession>A0AAV9BQC7</accession>
<dbReference type="InterPro" id="IPR000477">
    <property type="entry name" value="RT_dom"/>
</dbReference>
<dbReference type="InterPro" id="IPR038765">
    <property type="entry name" value="Papain-like_cys_pep_sf"/>
</dbReference>
<dbReference type="EMBL" id="JAUJYN010000002">
    <property type="protein sequence ID" value="KAK1278830.1"/>
    <property type="molecule type" value="Genomic_DNA"/>
</dbReference>
<dbReference type="PANTHER" id="PTHR19446">
    <property type="entry name" value="REVERSE TRANSCRIPTASES"/>
    <property type="match status" value="1"/>
</dbReference>
<gene>
    <name evidence="3" type="ORF">QJS04_geneDACA022823</name>
</gene>
<sequence>MEAIDNRILRELGAGLLDDWALKPAQGYWMELELLMHYGPHTDQERELMWTELSYTKSLWDAPSAFMGDFNTTRFIADRNREGSLTPGMLHFSEWIDAEGLVDLPVTNQQFTTTAAPFRFESWWCEVEGFEEVVRSAWNVNVGALRGARRVAFKLKMLKRTLKEWSKRERIKRSEKKAGLQGRIQAIDHVEETTVILEAEREIRRAAKGELADILKLEEIEWRQKSKALWLKAGDSKTRFFHTLASQRRHMNRISKVEIDGHLWEDPTSIKENLVHHFKRAFRKRQGWKPGWSDDALPTLGHEQLVSLDAPFNEEEVKRAIFGADDFHSGQQSMGCMNSSTFVLIPKKDCAIQVDDYWPICLVNGAYMIVAKILANRLKGVCGDLVNTAQVEFIPGMLLQEGFLAAQEVVNALHRDHRKGLLFKLDFAKAYDNVDREFLLKATLKKVKYTSKPINTRCTTTRIVDFMKANNLSERPLHVQIIKETPFGVFLDIPPFRTKKCLLESILSFWNPDRERSNYACPLELVDIVEDLDNLGQYAWAKAVHIDIMKALRRSSRNLERAGGSDALDGKGYFSGCAIALNRKMEQRKQKLVSKDMEKKVKPVPSKRTLEKVEKKKVGMAEEKYASSSSKRTTSPTAAPATPGKTRAQKLAAEFANKAVMEKKGYKTRAMEKEGKRIGSIECMVKIKRRNIPVQIGKSKENQGNVANKAPRGAGATKMKKGVAVTKIAGGNVKRGAPEEDKPDDPASMEAFEVEALAQVTKEVDSIHDDILNIPTQEGKVEEEVPDKDKMVDEKVDEQSMDDEVVMKDKMDDEKMDDEFLLYDSLRKKEHTTWVGKAVKILQKTVLQETAGWPLISDIPAPQQSGGQDCGVYVCHWIACRMLDVRSYLNTKDDMAYMPAMITAAFMGDQFCNM</sequence>
<evidence type="ECO:0000313" key="3">
    <source>
        <dbReference type="EMBL" id="KAK1278830.1"/>
    </source>
</evidence>
<reference evidence="3" key="2">
    <citation type="submission" date="2023-06" db="EMBL/GenBank/DDBJ databases">
        <authorList>
            <person name="Ma L."/>
            <person name="Liu K.-W."/>
            <person name="Li Z."/>
            <person name="Hsiao Y.-Y."/>
            <person name="Qi Y."/>
            <person name="Fu T."/>
            <person name="Tang G."/>
            <person name="Zhang D."/>
            <person name="Sun W.-H."/>
            <person name="Liu D.-K."/>
            <person name="Li Y."/>
            <person name="Chen G.-Z."/>
            <person name="Liu X.-D."/>
            <person name="Liao X.-Y."/>
            <person name="Jiang Y.-T."/>
            <person name="Yu X."/>
            <person name="Hao Y."/>
            <person name="Huang J."/>
            <person name="Zhao X.-W."/>
            <person name="Ke S."/>
            <person name="Chen Y.-Y."/>
            <person name="Wu W.-L."/>
            <person name="Hsu J.-L."/>
            <person name="Lin Y.-F."/>
            <person name="Huang M.-D."/>
            <person name="Li C.-Y."/>
            <person name="Huang L."/>
            <person name="Wang Z.-W."/>
            <person name="Zhao X."/>
            <person name="Zhong W.-Y."/>
            <person name="Peng D.-H."/>
            <person name="Ahmad S."/>
            <person name="Lan S."/>
            <person name="Zhang J.-S."/>
            <person name="Tsai W.-C."/>
            <person name="Van De Peer Y."/>
            <person name="Liu Z.-J."/>
        </authorList>
    </citation>
    <scope>NUCLEOTIDE SEQUENCE</scope>
    <source>
        <strain evidence="3">SCP</strain>
        <tissue evidence="3">Leaves</tissue>
    </source>
</reference>
<organism evidence="3 4">
    <name type="scientific">Acorus gramineus</name>
    <name type="common">Dwarf sweet flag</name>
    <dbReference type="NCBI Taxonomy" id="55184"/>
    <lineage>
        <taxon>Eukaryota</taxon>
        <taxon>Viridiplantae</taxon>
        <taxon>Streptophyta</taxon>
        <taxon>Embryophyta</taxon>
        <taxon>Tracheophyta</taxon>
        <taxon>Spermatophyta</taxon>
        <taxon>Magnoliopsida</taxon>
        <taxon>Liliopsida</taxon>
        <taxon>Acoraceae</taxon>
        <taxon>Acorus</taxon>
    </lineage>
</organism>
<dbReference type="Proteomes" id="UP001179952">
    <property type="component" value="Unassembled WGS sequence"/>
</dbReference>
<feature type="compositionally biased region" description="Basic and acidic residues" evidence="1">
    <location>
        <begin position="614"/>
        <end position="625"/>
    </location>
</feature>
<dbReference type="InterPro" id="IPR036691">
    <property type="entry name" value="Endo/exonu/phosph_ase_sf"/>
</dbReference>
<dbReference type="Gene3D" id="3.40.395.10">
    <property type="entry name" value="Adenoviral Proteinase, Chain A"/>
    <property type="match status" value="1"/>
</dbReference>
<dbReference type="SUPFAM" id="SSF54001">
    <property type="entry name" value="Cysteine proteinases"/>
    <property type="match status" value="1"/>
</dbReference>
<evidence type="ECO:0000256" key="1">
    <source>
        <dbReference type="SAM" id="MobiDB-lite"/>
    </source>
</evidence>
<feature type="domain" description="Reverse transcriptase" evidence="2">
    <location>
        <begin position="345"/>
        <end position="466"/>
    </location>
</feature>
<dbReference type="Gene3D" id="3.60.10.10">
    <property type="entry name" value="Endonuclease/exonuclease/phosphatase"/>
    <property type="match status" value="1"/>
</dbReference>
<feature type="compositionally biased region" description="Low complexity" evidence="1">
    <location>
        <begin position="626"/>
        <end position="645"/>
    </location>
</feature>
<name>A0AAV9BQC7_ACOGR</name>
<evidence type="ECO:0000313" key="4">
    <source>
        <dbReference type="Proteomes" id="UP001179952"/>
    </source>
</evidence>
<comment type="caution">
    <text evidence="3">The sequence shown here is derived from an EMBL/GenBank/DDBJ whole genome shotgun (WGS) entry which is preliminary data.</text>
</comment>
<reference evidence="3" key="1">
    <citation type="journal article" date="2023" name="Nat. Commun.">
        <title>Diploid and tetraploid genomes of Acorus and the evolution of monocots.</title>
        <authorList>
            <person name="Ma L."/>
            <person name="Liu K.W."/>
            <person name="Li Z."/>
            <person name="Hsiao Y.Y."/>
            <person name="Qi Y."/>
            <person name="Fu T."/>
            <person name="Tang G.D."/>
            <person name="Zhang D."/>
            <person name="Sun W.H."/>
            <person name="Liu D.K."/>
            <person name="Li Y."/>
            <person name="Chen G.Z."/>
            <person name="Liu X.D."/>
            <person name="Liao X.Y."/>
            <person name="Jiang Y.T."/>
            <person name="Yu X."/>
            <person name="Hao Y."/>
            <person name="Huang J."/>
            <person name="Zhao X.W."/>
            <person name="Ke S."/>
            <person name="Chen Y.Y."/>
            <person name="Wu W.L."/>
            <person name="Hsu J.L."/>
            <person name="Lin Y.F."/>
            <person name="Huang M.D."/>
            <person name="Li C.Y."/>
            <person name="Huang L."/>
            <person name="Wang Z.W."/>
            <person name="Zhao X."/>
            <person name="Zhong W.Y."/>
            <person name="Peng D.H."/>
            <person name="Ahmad S."/>
            <person name="Lan S."/>
            <person name="Zhang J.S."/>
            <person name="Tsai W.C."/>
            <person name="Van de Peer Y."/>
            <person name="Liu Z.J."/>
        </authorList>
    </citation>
    <scope>NUCLEOTIDE SEQUENCE</scope>
    <source>
        <strain evidence="3">SCP</strain>
    </source>
</reference>
<proteinExistence type="predicted"/>